<name>A0A0G4ITG3_PLABS</name>
<keyword evidence="2" id="KW-0496">Mitochondrion</keyword>
<dbReference type="Proteomes" id="UP000039324">
    <property type="component" value="Unassembled WGS sequence"/>
</dbReference>
<evidence type="ECO:0008006" key="5">
    <source>
        <dbReference type="Google" id="ProtNLM"/>
    </source>
</evidence>
<keyword evidence="3" id="KW-1185">Reference proteome</keyword>
<geneLocation type="mitochondrion" evidence="2"/>
<dbReference type="Proteomes" id="UP000290189">
    <property type="component" value="Unassembled WGS sequence"/>
</dbReference>
<dbReference type="PANTHER" id="PTHR12363:SF54">
    <property type="entry name" value="NUCLEAR TRANSPORT RECEPTOR"/>
    <property type="match status" value="1"/>
</dbReference>
<evidence type="ECO:0000313" key="1">
    <source>
        <dbReference type="EMBL" id="CEO98527.1"/>
    </source>
</evidence>
<dbReference type="GO" id="GO:0005737">
    <property type="term" value="C:cytoplasm"/>
    <property type="evidence" value="ECO:0007669"/>
    <property type="project" value="TreeGrafter"/>
</dbReference>
<reference evidence="2 4" key="2">
    <citation type="submission" date="2018-03" db="EMBL/GenBank/DDBJ databases">
        <authorList>
            <person name="Fogelqvist J."/>
        </authorList>
    </citation>
    <scope>NUCLEOTIDE SEQUENCE [LARGE SCALE GENOMIC DNA]</scope>
</reference>
<dbReference type="EMBL" id="OVEO01000004">
    <property type="protein sequence ID" value="SPQ95842.1"/>
    <property type="molecule type" value="Genomic_DNA"/>
</dbReference>
<sequence length="820" mass="87221">MQLQVDGVRRAIVALSSPSSPDDVNAANAFLMRYTASSSDAFAVCTTLLLGGDDDVVAQGAAYVLHAAVQSRSDGLSVSDRRQLIQVLLGVVRRRRASSSKQFIQKLSQSIGCLAVSGPLDDATSLLDSLMMSPDDVTIVASFLEAMPSSKKAHSQRQMLKHAVLARRDTFLNLLRHSPPHAAIECIARAQVSDCNLLSTLSALSNAQVLDLVISALPSSTTAVEILTDAIRNEGVSETLRAFASSRPTVDRIHLALKSAADDHVRHALVVLCSAMPAETTSGAWIDLVMGITRSMTVREADVCSDFWLELLTLSLDDIPAPFHAGTLASVLVVHMQLRDGDEWEEHRAAFRDGQAVDLCVSMYYALGDGFLNDEVLRRLQAPTSWHEAEVAFHVLESIAPAVTGGSPILAALLDVSVAYLATRDVPVLVRGAARVLSSFPVARALEPVLTVFPTSNDDAADALSLAAFRCAMRRAPDGPLSQTVLSALPPCIVRGYQPSSSTLCASHIASATVSLLWPSSSSSPHDLLTAVINELHAAAPTHPNALYMLASIVSHASGRSGVESLLHATIVLLPRCTAAPAALAAVAIPVIRSLEASDVSAASSLIAVLQHAALEGSVDCMRALGVAASNLHSCHHLLDSFVGRVLDASIRNADMACAFVAFGASLGTRDHRFLLFALSVVSPDHCDDRDLSVAALAVFNHLLNRSALSEELAVALARRLLNGIARWAPKQLLGKYAETLYSAMRTTGVREDLIAEALSNIPARCPTDDEIRLVAASFRALTDGDGNRRRFAAMVDDLAVCCRSDAVSFDSLLAYQLLS</sequence>
<dbReference type="SUPFAM" id="SSF48371">
    <property type="entry name" value="ARM repeat"/>
    <property type="match status" value="1"/>
</dbReference>
<gene>
    <name evidence="1" type="ORF">PBRA_006641</name>
    <name evidence="2" type="ORF">PLBR_LOCUS3057</name>
</gene>
<dbReference type="PANTHER" id="PTHR12363">
    <property type="entry name" value="TRANSPORTIN 3 AND IMPORTIN 13"/>
    <property type="match status" value="1"/>
</dbReference>
<dbReference type="EMBL" id="CDSF01000085">
    <property type="protein sequence ID" value="CEO98527.1"/>
    <property type="molecule type" value="Genomic_DNA"/>
</dbReference>
<dbReference type="InterPro" id="IPR011989">
    <property type="entry name" value="ARM-like"/>
</dbReference>
<evidence type="ECO:0000313" key="2">
    <source>
        <dbReference type="EMBL" id="SPQ95842.1"/>
    </source>
</evidence>
<dbReference type="InterPro" id="IPR051345">
    <property type="entry name" value="Importin_beta-like_NTR"/>
</dbReference>
<dbReference type="GO" id="GO:0006606">
    <property type="term" value="P:protein import into nucleus"/>
    <property type="evidence" value="ECO:0007669"/>
    <property type="project" value="TreeGrafter"/>
</dbReference>
<accession>A0A0G4ITG3</accession>
<evidence type="ECO:0000313" key="3">
    <source>
        <dbReference type="Proteomes" id="UP000039324"/>
    </source>
</evidence>
<reference evidence="1 3" key="1">
    <citation type="submission" date="2015-02" db="EMBL/GenBank/DDBJ databases">
        <authorList>
            <person name="Chooi Y.-H."/>
        </authorList>
    </citation>
    <scope>NUCLEOTIDE SEQUENCE [LARGE SCALE GENOMIC DNA]</scope>
    <source>
        <strain evidence="1">E3</strain>
    </source>
</reference>
<dbReference type="InterPro" id="IPR016024">
    <property type="entry name" value="ARM-type_fold"/>
</dbReference>
<protein>
    <recommendedName>
        <fullName evidence="5">DUF3730 domain-containing protein</fullName>
    </recommendedName>
</protein>
<organism evidence="1 3">
    <name type="scientific">Plasmodiophora brassicae</name>
    <name type="common">Clubroot disease agent</name>
    <dbReference type="NCBI Taxonomy" id="37360"/>
    <lineage>
        <taxon>Eukaryota</taxon>
        <taxon>Sar</taxon>
        <taxon>Rhizaria</taxon>
        <taxon>Endomyxa</taxon>
        <taxon>Phytomyxea</taxon>
        <taxon>Plasmodiophorida</taxon>
        <taxon>Plasmodiophoridae</taxon>
        <taxon>Plasmodiophora</taxon>
    </lineage>
</organism>
<proteinExistence type="predicted"/>
<dbReference type="Gene3D" id="1.25.10.10">
    <property type="entry name" value="Leucine-rich Repeat Variant"/>
    <property type="match status" value="1"/>
</dbReference>
<evidence type="ECO:0000313" key="4">
    <source>
        <dbReference type="Proteomes" id="UP000290189"/>
    </source>
</evidence>
<dbReference type="AlphaFoldDB" id="A0A0G4ITG3"/>